<dbReference type="AlphaFoldDB" id="A0A3P3U4C0"/>
<evidence type="ECO:0000313" key="1">
    <source>
        <dbReference type="EMBL" id="RRJ65181.1"/>
    </source>
</evidence>
<dbReference type="SUPFAM" id="SSF56784">
    <property type="entry name" value="HAD-like"/>
    <property type="match status" value="1"/>
</dbReference>
<dbReference type="GO" id="GO:0008967">
    <property type="term" value="F:phosphoglycolate phosphatase activity"/>
    <property type="evidence" value="ECO:0007669"/>
    <property type="project" value="TreeGrafter"/>
</dbReference>
<dbReference type="Proteomes" id="UP000267017">
    <property type="component" value="Unassembled WGS sequence"/>
</dbReference>
<dbReference type="InterPro" id="IPR023214">
    <property type="entry name" value="HAD_sf"/>
</dbReference>
<comment type="caution">
    <text evidence="1">The sequence shown here is derived from an EMBL/GenBank/DDBJ whole genome shotgun (WGS) entry which is preliminary data.</text>
</comment>
<keyword evidence="2" id="KW-1185">Reference proteome</keyword>
<dbReference type="InterPro" id="IPR036412">
    <property type="entry name" value="HAD-like_sf"/>
</dbReference>
<dbReference type="GO" id="GO:0006281">
    <property type="term" value="P:DNA repair"/>
    <property type="evidence" value="ECO:0007669"/>
    <property type="project" value="TreeGrafter"/>
</dbReference>
<sequence>MNSTGWANKEVPLAQLTVHGREFDIQAILFDKDGTLLDFVYTWGKWGELLLARFSAELAGRRLPVLPANLLEMWGIHYNEAGEFTGYDRNSPLSMGTVDDLLTLLAWEGYRLGLSWAEARVLAETCRFAADAGLEQSRTAKLIPGALPFLEQCERCGIKLGIVTSDDTTAAEEHLEWLGIRRYFSICLGADRVNRGKPFPDMVESACQQIAVDVARTAVIGDTNGDMQMARSAGAAAAIGLDTEGTVGKNGFPQADVVIASYRHLSIRKGQ</sequence>
<proteinExistence type="predicted"/>
<dbReference type="SFLD" id="SFLDS00003">
    <property type="entry name" value="Haloacid_Dehalogenase"/>
    <property type="match status" value="1"/>
</dbReference>
<dbReference type="PANTHER" id="PTHR43434:SF22">
    <property type="entry name" value="PHOSPHOGLYCOLATE PHOSPHATASE"/>
    <property type="match status" value="1"/>
</dbReference>
<keyword evidence="1" id="KW-0378">Hydrolase</keyword>
<gene>
    <name evidence="1" type="ORF">EHV15_21390</name>
</gene>
<dbReference type="Gene3D" id="3.40.50.1000">
    <property type="entry name" value="HAD superfamily/HAD-like"/>
    <property type="match status" value="1"/>
</dbReference>
<organism evidence="1 2">
    <name type="scientific">Paenibacillus oralis</name>
    <dbReference type="NCBI Taxonomy" id="2490856"/>
    <lineage>
        <taxon>Bacteria</taxon>
        <taxon>Bacillati</taxon>
        <taxon>Bacillota</taxon>
        <taxon>Bacilli</taxon>
        <taxon>Bacillales</taxon>
        <taxon>Paenibacillaceae</taxon>
        <taxon>Paenibacillus</taxon>
    </lineage>
</organism>
<dbReference type="NCBIfam" id="TIGR01549">
    <property type="entry name" value="HAD-SF-IA-v1"/>
    <property type="match status" value="1"/>
</dbReference>
<dbReference type="CDD" id="cd07505">
    <property type="entry name" value="HAD_BPGM-like"/>
    <property type="match status" value="1"/>
</dbReference>
<dbReference type="EMBL" id="RRCN01000001">
    <property type="protein sequence ID" value="RRJ65181.1"/>
    <property type="molecule type" value="Genomic_DNA"/>
</dbReference>
<dbReference type="OrthoDB" id="9797743at2"/>
<name>A0A3P3U4C0_9BACL</name>
<dbReference type="Pfam" id="PF00702">
    <property type="entry name" value="Hydrolase"/>
    <property type="match status" value="1"/>
</dbReference>
<accession>A0A3P3U4C0</accession>
<dbReference type="PANTHER" id="PTHR43434">
    <property type="entry name" value="PHOSPHOGLYCOLATE PHOSPHATASE"/>
    <property type="match status" value="1"/>
</dbReference>
<dbReference type="SFLD" id="SFLDG01129">
    <property type="entry name" value="C1.5:_HAD__Beta-PGM__Phosphata"/>
    <property type="match status" value="1"/>
</dbReference>
<dbReference type="InterPro" id="IPR006439">
    <property type="entry name" value="HAD-SF_hydro_IA"/>
</dbReference>
<reference evidence="1 2" key="1">
    <citation type="submission" date="2018-11" db="EMBL/GenBank/DDBJ databases">
        <title>Genome sequencing of Paenibacillus sp. KCOM 3021 (= ChDC PVNT-B20).</title>
        <authorList>
            <person name="Kook J.-K."/>
            <person name="Park S.-N."/>
            <person name="Lim Y.K."/>
        </authorList>
    </citation>
    <scope>NUCLEOTIDE SEQUENCE [LARGE SCALE GENOMIC DNA]</scope>
    <source>
        <strain evidence="1 2">KCOM 3021</strain>
    </source>
</reference>
<dbReference type="InterPro" id="IPR050155">
    <property type="entry name" value="HAD-like_hydrolase_sf"/>
</dbReference>
<protein>
    <submittedName>
        <fullName evidence="1">HAD family hydrolase</fullName>
    </submittedName>
</protein>
<evidence type="ECO:0000313" key="2">
    <source>
        <dbReference type="Proteomes" id="UP000267017"/>
    </source>
</evidence>